<gene>
    <name evidence="2" type="ORF">K234311028_06160</name>
</gene>
<dbReference type="InterPro" id="IPR025699">
    <property type="entry name" value="ABC2_memb-like"/>
</dbReference>
<feature type="transmembrane region" description="Helical" evidence="1">
    <location>
        <begin position="39"/>
        <end position="59"/>
    </location>
</feature>
<name>A0ABC8E9X5_CLOTA</name>
<keyword evidence="1" id="KW-1133">Transmembrane helix</keyword>
<feature type="transmembrane region" description="Helical" evidence="1">
    <location>
        <begin position="171"/>
        <end position="191"/>
    </location>
</feature>
<protein>
    <recommendedName>
        <fullName evidence="4">ABC transporter permease</fullName>
    </recommendedName>
</protein>
<feature type="transmembrane region" description="Helical" evidence="1">
    <location>
        <begin position="80"/>
        <end position="104"/>
    </location>
</feature>
<dbReference type="Pfam" id="PF13346">
    <property type="entry name" value="ABC2_membrane_5"/>
    <property type="match status" value="1"/>
</dbReference>
<feature type="transmembrane region" description="Helical" evidence="1">
    <location>
        <begin position="16"/>
        <end position="33"/>
    </location>
</feature>
<evidence type="ECO:0000256" key="1">
    <source>
        <dbReference type="SAM" id="Phobius"/>
    </source>
</evidence>
<feature type="transmembrane region" description="Helical" evidence="1">
    <location>
        <begin position="141"/>
        <end position="159"/>
    </location>
</feature>
<reference evidence="2 3" key="1">
    <citation type="submission" date="2022-09" db="EMBL/GenBank/DDBJ databases">
        <title>complete genome sequences of Clostridium tetani str. KHSU-234311-028 isolated from soil.</title>
        <authorList>
            <person name="Sekizuka T."/>
            <person name="Shitada C."/>
            <person name="Takahashi M."/>
            <person name="Kuroda M."/>
        </authorList>
    </citation>
    <scope>NUCLEOTIDE SEQUENCE [LARGE SCALE GENOMIC DNA]</scope>
    <source>
        <strain evidence="2 3">KHSU-234311-028</strain>
    </source>
</reference>
<organism evidence="2 3">
    <name type="scientific">Clostridium tetani</name>
    <dbReference type="NCBI Taxonomy" id="1513"/>
    <lineage>
        <taxon>Bacteria</taxon>
        <taxon>Bacillati</taxon>
        <taxon>Bacillota</taxon>
        <taxon>Clostridia</taxon>
        <taxon>Eubacteriales</taxon>
        <taxon>Clostridiaceae</taxon>
        <taxon>Clostridium</taxon>
    </lineage>
</organism>
<feature type="transmembrane region" description="Helical" evidence="1">
    <location>
        <begin position="110"/>
        <end position="129"/>
    </location>
</feature>
<dbReference type="RefSeq" id="WP_396349598.1">
    <property type="nucleotide sequence ID" value="NZ_AP026818.1"/>
</dbReference>
<evidence type="ECO:0000313" key="3">
    <source>
        <dbReference type="Proteomes" id="UP001321763"/>
    </source>
</evidence>
<dbReference type="EMBL" id="AP026818">
    <property type="protein sequence ID" value="BDR80370.1"/>
    <property type="molecule type" value="Genomic_DNA"/>
</dbReference>
<accession>A0ABC8E9X5</accession>
<dbReference type="Proteomes" id="UP001321763">
    <property type="component" value="Chromosome"/>
</dbReference>
<evidence type="ECO:0000313" key="2">
    <source>
        <dbReference type="EMBL" id="BDR80370.1"/>
    </source>
</evidence>
<keyword evidence="1" id="KW-0472">Membrane</keyword>
<dbReference type="AlphaFoldDB" id="A0ABC8E9X5"/>
<evidence type="ECO:0008006" key="4">
    <source>
        <dbReference type="Google" id="ProtNLM"/>
    </source>
</evidence>
<proteinExistence type="predicted"/>
<keyword evidence="1" id="KW-0812">Transmembrane</keyword>
<sequence>MKNIILRDLYLIKKQILFLISIYIPIIFIRLFHNNDLDVFYYYKIMLISILLLSLFSIEKSNCILISLPTTRKEIIISKYILLNIISIFITSFTWTICHFINYINANSTLIIFSIKDMFSLILLANIISGTLIPLYYLEPIFFNFLIILLFFIISSNLYSLSNLIPNLNSISPLGLCFFLLFIFLSIYSSIKLFEDEDL</sequence>